<dbReference type="Proteomes" id="UP000327013">
    <property type="component" value="Unassembled WGS sequence"/>
</dbReference>
<sequence>MPRRRSGRYFYAQHNVRSAIKAIRSKNVARSRCAKEEAAGTFSVPEDLHEWPVRLPTRSMQRYLSSSPSLTDERGEKYDSLRVSPLSTEHSTSPQGIRTDVRALQADAEAWKAKTRSCETANKIFPTEYTENPQEASLSPIINGVFARALFLHGSDGMPIPIDRSRGHSETEPVPINFIDHSKSHHDLVSRRLGMHGTGNETHRIATQISLEVAAYCHRIQEAGWNGKVIWHPPDDARRVFESWDRAVKAVSAEEGRVAQQGCPPGFWQLR</sequence>
<organism evidence="2 3">
    <name type="scientific">Carpinus fangiana</name>
    <dbReference type="NCBI Taxonomy" id="176857"/>
    <lineage>
        <taxon>Eukaryota</taxon>
        <taxon>Viridiplantae</taxon>
        <taxon>Streptophyta</taxon>
        <taxon>Embryophyta</taxon>
        <taxon>Tracheophyta</taxon>
        <taxon>Spermatophyta</taxon>
        <taxon>Magnoliopsida</taxon>
        <taxon>eudicotyledons</taxon>
        <taxon>Gunneridae</taxon>
        <taxon>Pentapetalae</taxon>
        <taxon>rosids</taxon>
        <taxon>fabids</taxon>
        <taxon>Fagales</taxon>
        <taxon>Betulaceae</taxon>
        <taxon>Carpinus</taxon>
    </lineage>
</organism>
<name>A0A5N6KYJ4_9ROSI</name>
<evidence type="ECO:0000313" key="3">
    <source>
        <dbReference type="Proteomes" id="UP000327013"/>
    </source>
</evidence>
<dbReference type="AlphaFoldDB" id="A0A5N6KYJ4"/>
<evidence type="ECO:0000256" key="1">
    <source>
        <dbReference type="SAM" id="MobiDB-lite"/>
    </source>
</evidence>
<feature type="compositionally biased region" description="Basic and acidic residues" evidence="1">
    <location>
        <begin position="71"/>
        <end position="80"/>
    </location>
</feature>
<gene>
    <name evidence="2" type="ORF">FH972_023745</name>
</gene>
<proteinExistence type="predicted"/>
<dbReference type="EMBL" id="VIBQ01000014">
    <property type="protein sequence ID" value="KAB8349730.1"/>
    <property type="molecule type" value="Genomic_DNA"/>
</dbReference>
<feature type="region of interest" description="Disordered" evidence="1">
    <location>
        <begin position="62"/>
        <end position="95"/>
    </location>
</feature>
<accession>A0A5N6KYJ4</accession>
<feature type="compositionally biased region" description="Polar residues" evidence="1">
    <location>
        <begin position="85"/>
        <end position="95"/>
    </location>
</feature>
<protein>
    <submittedName>
        <fullName evidence="2">Uncharacterized protein</fullName>
    </submittedName>
</protein>
<evidence type="ECO:0000313" key="2">
    <source>
        <dbReference type="EMBL" id="KAB8349730.1"/>
    </source>
</evidence>
<comment type="caution">
    <text evidence="2">The sequence shown here is derived from an EMBL/GenBank/DDBJ whole genome shotgun (WGS) entry which is preliminary data.</text>
</comment>
<reference evidence="2 3" key="1">
    <citation type="submission" date="2019-06" db="EMBL/GenBank/DDBJ databases">
        <title>A chromosomal-level reference genome of Carpinus fangiana (Coryloideae, Betulaceae).</title>
        <authorList>
            <person name="Yang X."/>
            <person name="Wang Z."/>
            <person name="Zhang L."/>
            <person name="Hao G."/>
            <person name="Liu J."/>
            <person name="Yang Y."/>
        </authorList>
    </citation>
    <scope>NUCLEOTIDE SEQUENCE [LARGE SCALE GENOMIC DNA]</scope>
    <source>
        <strain evidence="2">Cfa_2016G</strain>
        <tissue evidence="2">Leaf</tissue>
    </source>
</reference>
<keyword evidence="3" id="KW-1185">Reference proteome</keyword>